<sequence length="114" mass="12270">MSALALKVADVADGKAANKASHGLSPERGSVWVAAPHKRACAGTDFRARTHGTKLAYLPHWDAHATENRRQPRLFDAVPPAMRSAMMSSTAMQQRARRIGLAMPAMLVPVDGRA</sequence>
<evidence type="ECO:0000313" key="2">
    <source>
        <dbReference type="Proteomes" id="UP000254258"/>
    </source>
</evidence>
<dbReference type="AlphaFoldDB" id="A0A370WU77"/>
<keyword evidence="2" id="KW-1185">Reference proteome</keyword>
<dbReference type="Proteomes" id="UP000254258">
    <property type="component" value="Unassembled WGS sequence"/>
</dbReference>
<proteinExistence type="predicted"/>
<accession>A0A370WU77</accession>
<gene>
    <name evidence="1" type="ORF">DWU98_16525</name>
</gene>
<evidence type="ECO:0000313" key="1">
    <source>
        <dbReference type="EMBL" id="RDS79670.1"/>
    </source>
</evidence>
<organism evidence="1 2">
    <name type="scientific">Dyella monticola</name>
    <dbReference type="NCBI Taxonomy" id="1927958"/>
    <lineage>
        <taxon>Bacteria</taxon>
        <taxon>Pseudomonadati</taxon>
        <taxon>Pseudomonadota</taxon>
        <taxon>Gammaproteobacteria</taxon>
        <taxon>Lysobacterales</taxon>
        <taxon>Rhodanobacteraceae</taxon>
        <taxon>Dyella</taxon>
    </lineage>
</organism>
<dbReference type="EMBL" id="QRBE01000011">
    <property type="protein sequence ID" value="RDS79670.1"/>
    <property type="molecule type" value="Genomic_DNA"/>
</dbReference>
<reference evidence="1 2" key="1">
    <citation type="submission" date="2018-07" db="EMBL/GenBank/DDBJ databases">
        <title>Dyella monticola sp. nov. and Dyella psychrodurans sp. nov. isolated from monsoon evergreen broad-leaved forest soil of Dinghu Mountain, China.</title>
        <authorList>
            <person name="Gao Z."/>
            <person name="Qiu L."/>
        </authorList>
    </citation>
    <scope>NUCLEOTIDE SEQUENCE [LARGE SCALE GENOMIC DNA]</scope>
    <source>
        <strain evidence="1 2">4G-K06</strain>
    </source>
</reference>
<name>A0A370WU77_9GAMM</name>
<comment type="caution">
    <text evidence="1">The sequence shown here is derived from an EMBL/GenBank/DDBJ whole genome shotgun (WGS) entry which is preliminary data.</text>
</comment>
<protein>
    <submittedName>
        <fullName evidence="1">Uncharacterized protein</fullName>
    </submittedName>
</protein>